<feature type="domain" description="2Fe-2S ferredoxin-type" evidence="7">
    <location>
        <begin position="2"/>
        <end position="105"/>
    </location>
</feature>
<dbReference type="PANTHER" id="PTHR23426">
    <property type="entry name" value="FERREDOXIN/ADRENODOXIN"/>
    <property type="match status" value="1"/>
</dbReference>
<dbReference type="GO" id="GO:0140647">
    <property type="term" value="P:P450-containing electron transport chain"/>
    <property type="evidence" value="ECO:0007669"/>
    <property type="project" value="InterPro"/>
</dbReference>
<evidence type="ECO:0000256" key="3">
    <source>
        <dbReference type="ARBA" id="ARBA00022723"/>
    </source>
</evidence>
<keyword evidence="5" id="KW-0411">Iron-sulfur</keyword>
<keyword evidence="2" id="KW-0001">2Fe-2S</keyword>
<comment type="caution">
    <text evidence="8">The sequence shown here is derived from an EMBL/GenBank/DDBJ whole genome shotgun (WGS) entry which is preliminary data.</text>
</comment>
<dbReference type="GO" id="GO:0046872">
    <property type="term" value="F:metal ion binding"/>
    <property type="evidence" value="ECO:0007669"/>
    <property type="project" value="UniProtKB-KW"/>
</dbReference>
<dbReference type="PRINTS" id="PR00355">
    <property type="entry name" value="ADRENODOXIN"/>
</dbReference>
<evidence type="ECO:0000259" key="7">
    <source>
        <dbReference type="PROSITE" id="PS51085"/>
    </source>
</evidence>
<dbReference type="EMBL" id="VZUL01000006">
    <property type="protein sequence ID" value="KAB1082183.1"/>
    <property type="molecule type" value="Genomic_DNA"/>
</dbReference>
<evidence type="ECO:0000256" key="1">
    <source>
        <dbReference type="ARBA" id="ARBA00010914"/>
    </source>
</evidence>
<evidence type="ECO:0000256" key="4">
    <source>
        <dbReference type="ARBA" id="ARBA00023004"/>
    </source>
</evidence>
<gene>
    <name evidence="8" type="ORF">F4V91_33220</name>
</gene>
<dbReference type="GO" id="GO:0009055">
    <property type="term" value="F:electron transfer activity"/>
    <property type="evidence" value="ECO:0007669"/>
    <property type="project" value="TreeGrafter"/>
</dbReference>
<sequence>MTTIHFHAPDGGVTTLTGTDGQTVMELATSNGVSAIEADCGGACACATCHVIVGDEWAERLPQAGVMETDMLDFVAEPTSTSRLSCQLKISAELDGLVLHLPSRQS</sequence>
<dbReference type="InterPro" id="IPR018298">
    <property type="entry name" value="Adrenodoxin_Fe-S_BS"/>
</dbReference>
<evidence type="ECO:0000313" key="8">
    <source>
        <dbReference type="EMBL" id="KAB1082183.1"/>
    </source>
</evidence>
<evidence type="ECO:0000256" key="2">
    <source>
        <dbReference type="ARBA" id="ARBA00022714"/>
    </source>
</evidence>
<dbReference type="InterPro" id="IPR001041">
    <property type="entry name" value="2Fe-2S_ferredoxin-type"/>
</dbReference>
<dbReference type="PANTHER" id="PTHR23426:SF65">
    <property type="entry name" value="FERREDOXIN-2, MITOCHONDRIAL"/>
    <property type="match status" value="1"/>
</dbReference>
<proteinExistence type="inferred from homology"/>
<dbReference type="Gene3D" id="3.10.20.30">
    <property type="match status" value="1"/>
</dbReference>
<keyword evidence="3" id="KW-0479">Metal-binding</keyword>
<evidence type="ECO:0000313" key="9">
    <source>
        <dbReference type="Proteomes" id="UP000386575"/>
    </source>
</evidence>
<dbReference type="AlphaFoldDB" id="A0A6A1TI16"/>
<name>A0A6A1TI16_NEOGA</name>
<protein>
    <submittedName>
        <fullName evidence="8">2Fe-2S iron-sulfur cluster binding domain-containing protein</fullName>
    </submittedName>
</protein>
<organism evidence="8 9">
    <name type="scientific">Neorhizobium galegae</name>
    <name type="common">Rhizobium galegae</name>
    <dbReference type="NCBI Taxonomy" id="399"/>
    <lineage>
        <taxon>Bacteria</taxon>
        <taxon>Pseudomonadati</taxon>
        <taxon>Pseudomonadota</taxon>
        <taxon>Alphaproteobacteria</taxon>
        <taxon>Hyphomicrobiales</taxon>
        <taxon>Rhizobiaceae</taxon>
        <taxon>Rhizobium/Agrobacterium group</taxon>
        <taxon>Neorhizobium</taxon>
    </lineage>
</organism>
<evidence type="ECO:0000256" key="5">
    <source>
        <dbReference type="ARBA" id="ARBA00023014"/>
    </source>
</evidence>
<accession>A0A6A1TI16</accession>
<dbReference type="GO" id="GO:0051537">
    <property type="term" value="F:2 iron, 2 sulfur cluster binding"/>
    <property type="evidence" value="ECO:0007669"/>
    <property type="project" value="UniProtKB-KW"/>
</dbReference>
<dbReference type="Pfam" id="PF00111">
    <property type="entry name" value="Fer2"/>
    <property type="match status" value="1"/>
</dbReference>
<dbReference type="Proteomes" id="UP000386575">
    <property type="component" value="Unassembled WGS sequence"/>
</dbReference>
<keyword evidence="4" id="KW-0408">Iron</keyword>
<dbReference type="InterPro" id="IPR001055">
    <property type="entry name" value="Adrenodoxin-like"/>
</dbReference>
<comment type="cofactor">
    <cofactor evidence="6">
        <name>[2Fe-2S] cluster</name>
        <dbReference type="ChEBI" id="CHEBI:190135"/>
    </cofactor>
</comment>
<dbReference type="CDD" id="cd00207">
    <property type="entry name" value="fer2"/>
    <property type="match status" value="1"/>
</dbReference>
<dbReference type="InterPro" id="IPR036010">
    <property type="entry name" value="2Fe-2S_ferredoxin-like_sf"/>
</dbReference>
<dbReference type="InterPro" id="IPR012675">
    <property type="entry name" value="Beta-grasp_dom_sf"/>
</dbReference>
<dbReference type="PROSITE" id="PS00814">
    <property type="entry name" value="ADX"/>
    <property type="match status" value="1"/>
</dbReference>
<dbReference type="PROSITE" id="PS51085">
    <property type="entry name" value="2FE2S_FER_2"/>
    <property type="match status" value="1"/>
</dbReference>
<dbReference type="RefSeq" id="WP_151047734.1">
    <property type="nucleotide sequence ID" value="NZ_VZUL01000006.1"/>
</dbReference>
<evidence type="ECO:0000256" key="6">
    <source>
        <dbReference type="ARBA" id="ARBA00034078"/>
    </source>
</evidence>
<dbReference type="SUPFAM" id="SSF54292">
    <property type="entry name" value="2Fe-2S ferredoxin-like"/>
    <property type="match status" value="1"/>
</dbReference>
<reference evidence="8 9" key="1">
    <citation type="submission" date="2019-09" db="EMBL/GenBank/DDBJ databases">
        <title>Genome sequencing of Ng87 strain.</title>
        <authorList>
            <person name="Karasev E.S."/>
            <person name="Andronov E."/>
        </authorList>
    </citation>
    <scope>NUCLEOTIDE SEQUENCE [LARGE SCALE GENOMIC DNA]</scope>
    <source>
        <strain evidence="8 9">Ng87</strain>
    </source>
</reference>
<comment type="similarity">
    <text evidence="1">Belongs to the adrenodoxin/putidaredoxin family.</text>
</comment>